<gene>
    <name evidence="4" type="primary">pdxA</name>
    <name evidence="4" type="ORF">CATMQ487_39290</name>
</gene>
<dbReference type="InterPro" id="IPR005255">
    <property type="entry name" value="PdxA_fam"/>
</dbReference>
<dbReference type="PANTHER" id="PTHR30004">
    <property type="entry name" value="4-HYDROXYTHREONINE-4-PHOSPHATE DEHYDROGENASE"/>
    <property type="match status" value="1"/>
</dbReference>
<keyword evidence="5" id="KW-1185">Reference proteome</keyword>
<reference evidence="4" key="1">
    <citation type="submission" date="2022-04" db="EMBL/GenBank/DDBJ databases">
        <title>Whole genome sequence of Sphaerotilus sp. FB-5.</title>
        <authorList>
            <person name="Takeda M."/>
            <person name="Narihara S."/>
            <person name="Akimoto M."/>
            <person name="Akimoto R."/>
            <person name="Nishiyashiki S."/>
            <person name="Murakami T."/>
        </authorList>
    </citation>
    <scope>NUCLEOTIDE SEQUENCE</scope>
    <source>
        <strain evidence="4">FB-5</strain>
    </source>
</reference>
<proteinExistence type="predicted"/>
<dbReference type="EMBL" id="AP025730">
    <property type="protein sequence ID" value="BDI06959.1"/>
    <property type="molecule type" value="Genomic_DNA"/>
</dbReference>
<dbReference type="NCBIfam" id="TIGR00557">
    <property type="entry name" value="pdxA"/>
    <property type="match status" value="1"/>
</dbReference>
<dbReference type="SUPFAM" id="SSF53659">
    <property type="entry name" value="Isocitrate/Isopropylmalate dehydrogenase-like"/>
    <property type="match status" value="1"/>
</dbReference>
<dbReference type="Pfam" id="PF04166">
    <property type="entry name" value="PdxA"/>
    <property type="match status" value="1"/>
</dbReference>
<evidence type="ECO:0000313" key="4">
    <source>
        <dbReference type="EMBL" id="BDI06959.1"/>
    </source>
</evidence>
<keyword evidence="3" id="KW-0520">NAD</keyword>
<dbReference type="Gene3D" id="3.40.718.10">
    <property type="entry name" value="Isopropylmalate Dehydrogenase"/>
    <property type="match status" value="1"/>
</dbReference>
<name>A0ABN6PP38_9BURK</name>
<dbReference type="Proteomes" id="UP001057498">
    <property type="component" value="Chromosome"/>
</dbReference>
<keyword evidence="1" id="KW-0479">Metal-binding</keyword>
<evidence type="ECO:0000256" key="3">
    <source>
        <dbReference type="ARBA" id="ARBA00023027"/>
    </source>
</evidence>
<evidence type="ECO:0000313" key="5">
    <source>
        <dbReference type="Proteomes" id="UP001057498"/>
    </source>
</evidence>
<accession>A0ABN6PP38</accession>
<evidence type="ECO:0000256" key="2">
    <source>
        <dbReference type="ARBA" id="ARBA00023002"/>
    </source>
</evidence>
<sequence length="395" mass="40402">MTGATPGLPVGPFRDNAAMTSIAAPAAAAASTASVASALSDGLRRTGSSPLLVTMGDALGIGPEIIVRAALQGAFAPDAQGPVAVLGSSAVLQRAAAVLRQRADVPGLVIARIDHPADLPDVPAGALAVLEPEARPEGWDGLAGLPWGQVDARAGRAAAACIRQAVAWTMAGAAAGVVTAPIHKEALAAAGEPYPGHTEMLAAESGWHGQPADVRMMLANQELKTVLVTVHCALREAIERIDVEAVLSTLRISHAAARTWGQAAARIAVAGLNPHAGEGGLFGREEIEVIAPAIAAARAEGIDARGPFAPDTVFMRARRGEFDLVIAMYHDQGLIPVKYLGVEEGVNVTLGLPFVRTSPDHGTAFDLAGTGRADASSLVAALRMARRLVQGRVAA</sequence>
<dbReference type="PANTHER" id="PTHR30004:SF6">
    <property type="entry name" value="D-THREONATE 4-PHOSPHATE DEHYDROGENASE"/>
    <property type="match status" value="1"/>
</dbReference>
<organism evidence="4 5">
    <name type="scientific">Sphaerotilus microaerophilus</name>
    <dbReference type="NCBI Taxonomy" id="2914710"/>
    <lineage>
        <taxon>Bacteria</taxon>
        <taxon>Pseudomonadati</taxon>
        <taxon>Pseudomonadota</taxon>
        <taxon>Betaproteobacteria</taxon>
        <taxon>Burkholderiales</taxon>
        <taxon>Sphaerotilaceae</taxon>
        <taxon>Sphaerotilus</taxon>
    </lineage>
</organism>
<keyword evidence="2" id="KW-0560">Oxidoreductase</keyword>
<protein>
    <submittedName>
        <fullName evidence="4">4-hydroxythreonine-4-phosphate dehydrogenase</fullName>
    </submittedName>
</protein>
<evidence type="ECO:0000256" key="1">
    <source>
        <dbReference type="ARBA" id="ARBA00022723"/>
    </source>
</evidence>